<dbReference type="Gene3D" id="1.25.10.10">
    <property type="entry name" value="Leucine-rich Repeat Variant"/>
    <property type="match status" value="1"/>
</dbReference>
<proteinExistence type="predicted"/>
<gene>
    <name evidence="2" type="ORF">EGO51_18255</name>
</gene>
<dbReference type="InterPro" id="IPR011989">
    <property type="entry name" value="ARM-like"/>
</dbReference>
<name>A0A5J5LD31_HALHI</name>
<evidence type="ECO:0000313" key="2">
    <source>
        <dbReference type="EMBL" id="KAA9404658.1"/>
    </source>
</evidence>
<dbReference type="AlphaFoldDB" id="A0A5J5LD31"/>
<evidence type="ECO:0000256" key="1">
    <source>
        <dbReference type="SAM" id="MobiDB-lite"/>
    </source>
</evidence>
<accession>A0A5J5LD31</accession>
<sequence>MKTVQFEYHDTESDAPQASVPDVVKFTNDTGKKPDKLSLKYESATPGTFYWKMLVALYGLASKSPVQIYRPDWFYIESDGSKERYDRSHSLVATAEQGRLKLAVVTYIDGWDVTPVDWRPEASSGLMTVDTEEFAQQLLSGAREYRRRHSDPDSGIDRFVSLLIDEIEERWPQGERDKSLTHSAADIPGSMIHTYLYDCLYPDDSFSYLLQYNGIIEAEIQRLQSDAADPDEVGTRYQTLLSHESKPVQRATALALRNNPDERANEWLLSRRWTDIPTVVVPSLEAAAEFPNDGVRDALIETISFSSHPEVRKTAVELLQPYSDNEALNALEKTAETDDDETVRESAQSVLDSIAPD</sequence>
<dbReference type="RefSeq" id="WP_151104228.1">
    <property type="nucleotide sequence ID" value="NZ_RQWK01000003.1"/>
</dbReference>
<dbReference type="SUPFAM" id="SSF48371">
    <property type="entry name" value="ARM repeat"/>
    <property type="match status" value="1"/>
</dbReference>
<organism evidence="2 3">
    <name type="scientific">Haloarcula hispanica</name>
    <dbReference type="NCBI Taxonomy" id="51589"/>
    <lineage>
        <taxon>Archaea</taxon>
        <taxon>Methanobacteriati</taxon>
        <taxon>Methanobacteriota</taxon>
        <taxon>Stenosarchaea group</taxon>
        <taxon>Halobacteria</taxon>
        <taxon>Halobacteriales</taxon>
        <taxon>Haloarculaceae</taxon>
        <taxon>Haloarcula</taxon>
    </lineage>
</organism>
<dbReference type="EMBL" id="RQWK01000003">
    <property type="protein sequence ID" value="KAA9404658.1"/>
    <property type="molecule type" value="Genomic_DNA"/>
</dbReference>
<dbReference type="Pfam" id="PF13646">
    <property type="entry name" value="HEAT_2"/>
    <property type="match status" value="1"/>
</dbReference>
<protein>
    <submittedName>
        <fullName evidence="2">HEAT repeat domain-containing protein</fullName>
    </submittedName>
</protein>
<dbReference type="Proteomes" id="UP000326244">
    <property type="component" value="Unassembled WGS sequence"/>
</dbReference>
<comment type="caution">
    <text evidence="2">The sequence shown here is derived from an EMBL/GenBank/DDBJ whole genome shotgun (WGS) entry which is preliminary data.</text>
</comment>
<feature type="region of interest" description="Disordered" evidence="1">
    <location>
        <begin position="333"/>
        <end position="357"/>
    </location>
</feature>
<evidence type="ECO:0000313" key="3">
    <source>
        <dbReference type="Proteomes" id="UP000326244"/>
    </source>
</evidence>
<reference evidence="2 3" key="1">
    <citation type="submission" date="2018-11" db="EMBL/GenBank/DDBJ databases">
        <title>Genomic analysis of Haloarcula hispanica CBA1121.</title>
        <authorList>
            <person name="Kim Y.B."/>
            <person name="Roh S.W."/>
        </authorList>
    </citation>
    <scope>NUCLEOTIDE SEQUENCE [LARGE SCALE GENOMIC DNA]</scope>
    <source>
        <strain evidence="2 3">CBA1121</strain>
    </source>
</reference>
<dbReference type="InterPro" id="IPR016024">
    <property type="entry name" value="ARM-type_fold"/>
</dbReference>